<sequence length="92" mass="10668">MIFQIKLSDEAEKDILFYRKSGNKSALKKINIFIDELRINPYSGTGKPERLKHKNGNVWSRRIDSENRLIYSVEENIVTVEIISAKGHYGDK</sequence>
<evidence type="ECO:0000256" key="6">
    <source>
        <dbReference type="ARBA" id="ARBA00030388"/>
    </source>
</evidence>
<dbReference type="AlphaFoldDB" id="A0A1H6LTN6"/>
<protein>
    <recommendedName>
        <fullName evidence="6">Putative mRNA interferase YoeB</fullName>
    </recommendedName>
</protein>
<dbReference type="SUPFAM" id="SSF143011">
    <property type="entry name" value="RelE-like"/>
    <property type="match status" value="1"/>
</dbReference>
<dbReference type="STRING" id="420404.SAMN05421793_15214"/>
<evidence type="ECO:0000256" key="4">
    <source>
        <dbReference type="ARBA" id="ARBA00022759"/>
    </source>
</evidence>
<dbReference type="Proteomes" id="UP000198555">
    <property type="component" value="Unassembled WGS sequence"/>
</dbReference>
<evidence type="ECO:0000256" key="1">
    <source>
        <dbReference type="ARBA" id="ARBA00008172"/>
    </source>
</evidence>
<dbReference type="PANTHER" id="PTHR38039:SF1">
    <property type="entry name" value="TOXIN YOEB"/>
    <property type="match status" value="1"/>
</dbReference>
<dbReference type="GO" id="GO:0006401">
    <property type="term" value="P:RNA catabolic process"/>
    <property type="evidence" value="ECO:0007669"/>
    <property type="project" value="InterPro"/>
</dbReference>
<keyword evidence="4" id="KW-0255">Endonuclease</keyword>
<keyword evidence="8" id="KW-1185">Reference proteome</keyword>
<evidence type="ECO:0000256" key="2">
    <source>
        <dbReference type="ARBA" id="ARBA00022649"/>
    </source>
</evidence>
<evidence type="ECO:0000256" key="3">
    <source>
        <dbReference type="ARBA" id="ARBA00022722"/>
    </source>
</evidence>
<proteinExistence type="inferred from homology"/>
<evidence type="ECO:0000256" key="5">
    <source>
        <dbReference type="ARBA" id="ARBA00022801"/>
    </source>
</evidence>
<evidence type="ECO:0000313" key="7">
    <source>
        <dbReference type="EMBL" id="SEH92082.1"/>
    </source>
</evidence>
<keyword evidence="3" id="KW-0540">Nuclease</keyword>
<dbReference type="NCBIfam" id="TIGR02116">
    <property type="entry name" value="toxin_Txe_YoeB"/>
    <property type="match status" value="1"/>
</dbReference>
<dbReference type="GO" id="GO:0045892">
    <property type="term" value="P:negative regulation of DNA-templated transcription"/>
    <property type="evidence" value="ECO:0007669"/>
    <property type="project" value="TreeGrafter"/>
</dbReference>
<organism evidence="7 8">
    <name type="scientific">Epilithonimonas hominis</name>
    <dbReference type="NCBI Taxonomy" id="420404"/>
    <lineage>
        <taxon>Bacteria</taxon>
        <taxon>Pseudomonadati</taxon>
        <taxon>Bacteroidota</taxon>
        <taxon>Flavobacteriia</taxon>
        <taxon>Flavobacteriales</taxon>
        <taxon>Weeksellaceae</taxon>
        <taxon>Chryseobacterium group</taxon>
        <taxon>Epilithonimonas</taxon>
    </lineage>
</organism>
<dbReference type="PANTHER" id="PTHR38039">
    <property type="entry name" value="TOXIN YOEB"/>
    <property type="match status" value="1"/>
</dbReference>
<dbReference type="EMBL" id="FNWX01000052">
    <property type="protein sequence ID" value="SEH92082.1"/>
    <property type="molecule type" value="Genomic_DNA"/>
</dbReference>
<comment type="similarity">
    <text evidence="1">Belongs to the YoeB family.</text>
</comment>
<dbReference type="GO" id="GO:0016787">
    <property type="term" value="F:hydrolase activity"/>
    <property type="evidence" value="ECO:0007669"/>
    <property type="project" value="UniProtKB-KW"/>
</dbReference>
<evidence type="ECO:0000313" key="8">
    <source>
        <dbReference type="Proteomes" id="UP000198555"/>
    </source>
</evidence>
<dbReference type="InterPro" id="IPR009614">
    <property type="entry name" value="YoeB_toxin"/>
</dbReference>
<gene>
    <name evidence="7" type="ORF">SAMN05421793_15214</name>
</gene>
<reference evidence="8" key="1">
    <citation type="submission" date="2016-10" db="EMBL/GenBank/DDBJ databases">
        <authorList>
            <person name="Varghese N."/>
            <person name="Submissions S."/>
        </authorList>
    </citation>
    <scope>NUCLEOTIDE SEQUENCE [LARGE SCALE GENOMIC DNA]</scope>
    <source>
        <strain evidence="8">DSM 19326</strain>
    </source>
</reference>
<name>A0A1H6LTN6_9FLAO</name>
<dbReference type="RefSeq" id="WP_089770918.1">
    <property type="nucleotide sequence ID" value="NZ_FNWX01000052.1"/>
</dbReference>
<dbReference type="GO" id="GO:0004519">
    <property type="term" value="F:endonuclease activity"/>
    <property type="evidence" value="ECO:0007669"/>
    <property type="project" value="UniProtKB-KW"/>
</dbReference>
<keyword evidence="5" id="KW-0378">Hydrolase</keyword>
<dbReference type="InterPro" id="IPR035093">
    <property type="entry name" value="RelE/ParE_toxin_dom_sf"/>
</dbReference>
<dbReference type="Gene3D" id="3.30.2310.20">
    <property type="entry name" value="RelE-like"/>
    <property type="match status" value="1"/>
</dbReference>
<dbReference type="Pfam" id="PF06769">
    <property type="entry name" value="YoeB_toxin"/>
    <property type="match status" value="1"/>
</dbReference>
<accession>A0A1H6LTN6</accession>
<keyword evidence="2" id="KW-1277">Toxin-antitoxin system</keyword>